<dbReference type="GO" id="GO:0003677">
    <property type="term" value="F:DNA binding"/>
    <property type="evidence" value="ECO:0007669"/>
    <property type="project" value="InterPro"/>
</dbReference>
<dbReference type="OrthoDB" id="336885at2759"/>
<organism evidence="8 9">
    <name type="scientific">Phaedon cochleariae</name>
    <name type="common">Mustard beetle</name>
    <dbReference type="NCBI Taxonomy" id="80249"/>
    <lineage>
        <taxon>Eukaryota</taxon>
        <taxon>Metazoa</taxon>
        <taxon>Ecdysozoa</taxon>
        <taxon>Arthropoda</taxon>
        <taxon>Hexapoda</taxon>
        <taxon>Insecta</taxon>
        <taxon>Pterygota</taxon>
        <taxon>Neoptera</taxon>
        <taxon>Endopterygota</taxon>
        <taxon>Coleoptera</taxon>
        <taxon>Polyphaga</taxon>
        <taxon>Cucujiformia</taxon>
        <taxon>Chrysomeloidea</taxon>
        <taxon>Chrysomelidae</taxon>
        <taxon>Chrysomelinae</taxon>
        <taxon>Chrysomelini</taxon>
        <taxon>Phaedon</taxon>
    </lineage>
</organism>
<dbReference type="AlphaFoldDB" id="A0A9N9S9E6"/>
<evidence type="ECO:0000313" key="9">
    <source>
        <dbReference type="Proteomes" id="UP001153737"/>
    </source>
</evidence>
<dbReference type="GO" id="GO:0006270">
    <property type="term" value="P:DNA replication initiation"/>
    <property type="evidence" value="ECO:0007669"/>
    <property type="project" value="TreeGrafter"/>
</dbReference>
<evidence type="ECO:0000256" key="1">
    <source>
        <dbReference type="ARBA" id="ARBA00004123"/>
    </source>
</evidence>
<name>A0A9N9S9E6_PHACE</name>
<gene>
    <name evidence="8" type="ORF">PHAECO_LOCUS528</name>
</gene>
<dbReference type="Proteomes" id="UP001153737">
    <property type="component" value="Chromosome 1"/>
</dbReference>
<proteinExistence type="inferred from homology"/>
<dbReference type="Pfam" id="PF04042">
    <property type="entry name" value="DNA_pol_E_B"/>
    <property type="match status" value="1"/>
</dbReference>
<dbReference type="Gene3D" id="3.60.21.60">
    <property type="match status" value="1"/>
</dbReference>
<reference evidence="8" key="1">
    <citation type="submission" date="2022-01" db="EMBL/GenBank/DDBJ databases">
        <authorList>
            <person name="King R."/>
        </authorList>
    </citation>
    <scope>NUCLEOTIDE SEQUENCE</scope>
</reference>
<feature type="region of interest" description="Disordered" evidence="6">
    <location>
        <begin position="12"/>
        <end position="32"/>
    </location>
</feature>
<protein>
    <recommendedName>
        <fullName evidence="3">DNA polymerase alpha subunit B</fullName>
    </recommendedName>
</protein>
<feature type="domain" description="DNA polymerase alpha/delta/epsilon subunit B" evidence="7">
    <location>
        <begin position="28"/>
        <end position="87"/>
    </location>
</feature>
<accession>A0A9N9S9E6</accession>
<evidence type="ECO:0000256" key="6">
    <source>
        <dbReference type="SAM" id="MobiDB-lite"/>
    </source>
</evidence>
<evidence type="ECO:0000256" key="3">
    <source>
        <dbReference type="ARBA" id="ARBA00018596"/>
    </source>
</evidence>
<dbReference type="GO" id="GO:0005658">
    <property type="term" value="C:alpha DNA polymerase:primase complex"/>
    <property type="evidence" value="ECO:0007669"/>
    <property type="project" value="TreeGrafter"/>
</dbReference>
<dbReference type="PANTHER" id="PTHR23061:SF12">
    <property type="entry name" value="DNA POLYMERASE ALPHA SUBUNIT B"/>
    <property type="match status" value="1"/>
</dbReference>
<comment type="subcellular location">
    <subcellularLocation>
        <location evidence="1">Nucleus</location>
    </subcellularLocation>
</comment>
<evidence type="ECO:0000256" key="2">
    <source>
        <dbReference type="ARBA" id="ARBA00007299"/>
    </source>
</evidence>
<comment type="similarity">
    <text evidence="2">Belongs to the DNA polymerase alpha subunit B family.</text>
</comment>
<sequence length="133" mass="14940">MPGCKQQSYFAQGVEGNEEADRDKNSNGPVDRMGRMASHILNQHSFYPLYPPLKDMCIDHELLEQFGALHCKPHILVLPSNLRHFIKNIQDCLVVNPERVTKGYVAGTFARIEISQGSSKSVCDRASSQILRV</sequence>
<reference evidence="8" key="2">
    <citation type="submission" date="2022-10" db="EMBL/GenBank/DDBJ databases">
        <authorList>
            <consortium name="ENA_rothamsted_submissions"/>
            <consortium name="culmorum"/>
            <person name="King R."/>
        </authorList>
    </citation>
    <scope>NUCLEOTIDE SEQUENCE</scope>
</reference>
<evidence type="ECO:0000259" key="7">
    <source>
        <dbReference type="Pfam" id="PF04042"/>
    </source>
</evidence>
<evidence type="ECO:0000256" key="5">
    <source>
        <dbReference type="ARBA" id="ARBA00023242"/>
    </source>
</evidence>
<dbReference type="InterPro" id="IPR016722">
    <property type="entry name" value="DNA_pol_alpha_bsu"/>
</dbReference>
<keyword evidence="5" id="KW-0539">Nucleus</keyword>
<dbReference type="EMBL" id="OU896707">
    <property type="protein sequence ID" value="CAG9813402.1"/>
    <property type="molecule type" value="Genomic_DNA"/>
</dbReference>
<evidence type="ECO:0000313" key="8">
    <source>
        <dbReference type="EMBL" id="CAG9813402.1"/>
    </source>
</evidence>
<dbReference type="InterPro" id="IPR007185">
    <property type="entry name" value="DNA_pol_a/d/e_bsu"/>
</dbReference>
<evidence type="ECO:0000256" key="4">
    <source>
        <dbReference type="ARBA" id="ARBA00022705"/>
    </source>
</evidence>
<keyword evidence="4" id="KW-0235">DNA replication</keyword>
<dbReference type="PANTHER" id="PTHR23061">
    <property type="entry name" value="DNA POLYMERASE 2 ALPHA 70 KDA SUBUNIT"/>
    <property type="match status" value="1"/>
</dbReference>
<keyword evidence="9" id="KW-1185">Reference proteome</keyword>